<name>A0A9N9DZW3_9GLOM</name>
<protein>
    <submittedName>
        <fullName evidence="2">11604_t:CDS:1</fullName>
    </submittedName>
</protein>
<evidence type="ECO:0000313" key="2">
    <source>
        <dbReference type="EMBL" id="CAG8657337.1"/>
    </source>
</evidence>
<dbReference type="AlphaFoldDB" id="A0A9N9DZW3"/>
<keyword evidence="3" id="KW-1185">Reference proteome</keyword>
<reference evidence="2" key="1">
    <citation type="submission" date="2021-06" db="EMBL/GenBank/DDBJ databases">
        <authorList>
            <person name="Kallberg Y."/>
            <person name="Tangrot J."/>
            <person name="Rosling A."/>
        </authorList>
    </citation>
    <scope>NUCLEOTIDE SEQUENCE</scope>
    <source>
        <strain evidence="2">AZ414A</strain>
    </source>
</reference>
<feature type="non-terminal residue" evidence="2">
    <location>
        <position position="73"/>
    </location>
</feature>
<comment type="caution">
    <text evidence="2">The sequence shown here is derived from an EMBL/GenBank/DDBJ whole genome shotgun (WGS) entry which is preliminary data.</text>
</comment>
<proteinExistence type="predicted"/>
<dbReference type="Proteomes" id="UP000789706">
    <property type="component" value="Unassembled WGS sequence"/>
</dbReference>
<organism evidence="2 3">
    <name type="scientific">Diversispora eburnea</name>
    <dbReference type="NCBI Taxonomy" id="1213867"/>
    <lineage>
        <taxon>Eukaryota</taxon>
        <taxon>Fungi</taxon>
        <taxon>Fungi incertae sedis</taxon>
        <taxon>Mucoromycota</taxon>
        <taxon>Glomeromycotina</taxon>
        <taxon>Glomeromycetes</taxon>
        <taxon>Diversisporales</taxon>
        <taxon>Diversisporaceae</taxon>
        <taxon>Diversispora</taxon>
    </lineage>
</organism>
<sequence>MTDRGPGNFRNSRGRWNNRNIPSNSGRNTSNNHRNPRRPPTAHLSAGEIVKIENDQRQSISENFSSSELTYGG</sequence>
<dbReference type="EMBL" id="CAJVPK010007660">
    <property type="protein sequence ID" value="CAG8657337.1"/>
    <property type="molecule type" value="Genomic_DNA"/>
</dbReference>
<evidence type="ECO:0000313" key="3">
    <source>
        <dbReference type="Proteomes" id="UP000789706"/>
    </source>
</evidence>
<accession>A0A9N9DZW3</accession>
<gene>
    <name evidence="2" type="ORF">DEBURN_LOCUS11641</name>
</gene>
<feature type="compositionally biased region" description="Polar residues" evidence="1">
    <location>
        <begin position="57"/>
        <end position="73"/>
    </location>
</feature>
<feature type="region of interest" description="Disordered" evidence="1">
    <location>
        <begin position="1"/>
        <end position="73"/>
    </location>
</feature>
<evidence type="ECO:0000256" key="1">
    <source>
        <dbReference type="SAM" id="MobiDB-lite"/>
    </source>
</evidence>
<feature type="compositionally biased region" description="Polar residues" evidence="1">
    <location>
        <begin position="9"/>
        <end position="33"/>
    </location>
</feature>